<feature type="binding site" evidence="14">
    <location>
        <position position="112"/>
    </location>
    <ligand>
        <name>K(+)</name>
        <dbReference type="ChEBI" id="CHEBI:29103"/>
    </ligand>
</feature>
<dbReference type="STRING" id="515618.RIEPE_0539"/>
<dbReference type="GO" id="GO:0005886">
    <property type="term" value="C:plasma membrane"/>
    <property type="evidence" value="ECO:0007669"/>
    <property type="project" value="UniProtKB-SubCell"/>
</dbReference>
<keyword evidence="17" id="KW-1185">Reference proteome</keyword>
<evidence type="ECO:0000256" key="8">
    <source>
        <dbReference type="ARBA" id="ARBA00022958"/>
    </source>
</evidence>
<feature type="transmembrane region" description="Helical" evidence="15">
    <location>
        <begin position="38"/>
        <end position="57"/>
    </location>
</feature>
<evidence type="ECO:0000256" key="4">
    <source>
        <dbReference type="ARBA" id="ARBA00022475"/>
    </source>
</evidence>
<keyword evidence="5 13" id="KW-0997">Cell inner membrane</keyword>
<dbReference type="EMBL" id="CP001085">
    <property type="protein sequence ID" value="ADD79635.1"/>
    <property type="molecule type" value="Genomic_DNA"/>
</dbReference>
<feature type="transmembrane region" description="Helical" evidence="15">
    <location>
        <begin position="69"/>
        <end position="90"/>
    </location>
</feature>
<dbReference type="HOGENOM" id="CLU_030708_0_2_6"/>
<comment type="function">
    <text evidence="13">Low-affinity potassium transport system. Interacts with Trk system potassium uptake protein TrkA.</text>
</comment>
<evidence type="ECO:0000256" key="9">
    <source>
        <dbReference type="ARBA" id="ARBA00022989"/>
    </source>
</evidence>
<dbReference type="GO" id="GO:0015379">
    <property type="term" value="F:potassium:chloride symporter activity"/>
    <property type="evidence" value="ECO:0007669"/>
    <property type="project" value="InterPro"/>
</dbReference>
<protein>
    <recommendedName>
        <fullName evidence="13">Trk system potassium uptake protein</fullName>
    </recommendedName>
</protein>
<keyword evidence="11 13" id="KW-0472">Membrane</keyword>
<dbReference type="Pfam" id="PF02386">
    <property type="entry name" value="TrkH"/>
    <property type="match status" value="1"/>
</dbReference>
<feature type="binding site" evidence="14">
    <location>
        <position position="320"/>
    </location>
    <ligand>
        <name>K(+)</name>
        <dbReference type="ChEBI" id="CHEBI:29103"/>
    </ligand>
</feature>
<feature type="transmembrane region" description="Helical" evidence="15">
    <location>
        <begin position="273"/>
        <end position="295"/>
    </location>
</feature>
<feature type="transmembrane region" description="Helical" evidence="15">
    <location>
        <begin position="461"/>
        <end position="486"/>
    </location>
</feature>
<comment type="similarity">
    <text evidence="2 13">Belongs to the TrkH potassium transport family.</text>
</comment>
<keyword evidence="9 15" id="KW-1133">Transmembrane helix</keyword>
<evidence type="ECO:0000256" key="3">
    <source>
        <dbReference type="ARBA" id="ARBA00022448"/>
    </source>
</evidence>
<keyword evidence="10 13" id="KW-0406">Ion transport</keyword>
<reference evidence="16" key="1">
    <citation type="submission" date="2008-05" db="EMBL/GenBank/DDBJ databases">
        <title>Genome sequence of Riesia pediculicola USDA.</title>
        <authorList>
            <person name="Kirkness E.F."/>
        </authorList>
    </citation>
    <scope>NUCLEOTIDE SEQUENCE [LARGE SCALE GENOMIC DNA]</scope>
    <source>
        <strain evidence="16">USDA</strain>
    </source>
</reference>
<gene>
    <name evidence="16" type="ordered locus">RIEPE_0539</name>
</gene>
<feature type="transmembrane region" description="Helical" evidence="15">
    <location>
        <begin position="402"/>
        <end position="421"/>
    </location>
</feature>
<dbReference type="RefSeq" id="WP_013087622.1">
    <property type="nucleotide sequence ID" value="NC_014109.1"/>
</dbReference>
<sequence>MDFKNIIRIIGLLFVMFSITMVIPGLVSLFYQDKTERSFIHTFLVTLLVGLILWVPNKNRNRELSQKEGFLVVSLFWVVLGSLGSLPFIFLDQPNISVTDAFFESFSGLTTTGATNLIQLNDLPKSILFYRQMLQWLGGMGIIVLAIAIFPLFGISGGFQLYKAEISGPIKENKIHPRASKTAKTLWSIYILLTIICTILLWIAGMDFFDAISHSFSIISLGGFSTHDENIGYFKNIWINDIVLFFLLVSSCNFNLHFLVLSGKSLKIYWNDLEFKTFIFFQVLLVVVVLIVSLYHSSGNKSILTIIHQSFFQVISSSTTAGFSIDNIETLPLFLQMLLLFSTFIGGCSGSVGGGLKVIRILLLFFQVSTELKRLVHPNAIYTIKINYNNHRVLSEKNIDTIWGFFSSYVLIFISSLLLLISTGVDEFSAFSSIVATLNNFGPALGDFSENFINMNFAGKWILIFTMLFGRLEIFTLLILFTPIFWKK</sequence>
<dbReference type="Proteomes" id="UP000001700">
    <property type="component" value="Chromosome"/>
</dbReference>
<dbReference type="GO" id="GO:0046872">
    <property type="term" value="F:metal ion binding"/>
    <property type="evidence" value="ECO:0007669"/>
    <property type="project" value="UniProtKB-KW"/>
</dbReference>
<feature type="binding site" evidence="14">
    <location>
        <position position="321"/>
    </location>
    <ligand>
        <name>K(+)</name>
        <dbReference type="ChEBI" id="CHEBI:29103"/>
    </ligand>
</feature>
<evidence type="ECO:0000256" key="1">
    <source>
        <dbReference type="ARBA" id="ARBA00004429"/>
    </source>
</evidence>
<evidence type="ECO:0000313" key="17">
    <source>
        <dbReference type="Proteomes" id="UP000001700"/>
    </source>
</evidence>
<keyword evidence="7 15" id="KW-0812">Transmembrane</keyword>
<evidence type="ECO:0000256" key="7">
    <source>
        <dbReference type="ARBA" id="ARBA00022692"/>
    </source>
</evidence>
<evidence type="ECO:0000256" key="11">
    <source>
        <dbReference type="ARBA" id="ARBA00023136"/>
    </source>
</evidence>
<feature type="transmembrane region" description="Helical" evidence="15">
    <location>
        <begin position="333"/>
        <end position="356"/>
    </location>
</feature>
<evidence type="ECO:0000256" key="15">
    <source>
        <dbReference type="SAM" id="Phobius"/>
    </source>
</evidence>
<evidence type="ECO:0000256" key="5">
    <source>
        <dbReference type="ARBA" id="ARBA00022519"/>
    </source>
</evidence>
<feature type="transmembrane region" description="Helical" evidence="15">
    <location>
        <begin position="136"/>
        <end position="162"/>
    </location>
</feature>
<dbReference type="AlphaFoldDB" id="D4G8W3"/>
<evidence type="ECO:0000256" key="12">
    <source>
        <dbReference type="ARBA" id="ARBA00023303"/>
    </source>
</evidence>
<feature type="transmembrane region" description="Helical" evidence="15">
    <location>
        <begin position="12"/>
        <end position="32"/>
    </location>
</feature>
<evidence type="ECO:0000256" key="13">
    <source>
        <dbReference type="PIRNR" id="PIRNR006247"/>
    </source>
</evidence>
<dbReference type="InterPro" id="IPR003445">
    <property type="entry name" value="Cat_transpt"/>
</dbReference>
<dbReference type="eggNOG" id="COG0168">
    <property type="taxonomic scope" value="Bacteria"/>
</dbReference>
<proteinExistence type="inferred from homology"/>
<dbReference type="OrthoDB" id="9810952at2"/>
<organism evidence="16 17">
    <name type="scientific">Riesia pediculicola (strain USDA)</name>
    <dbReference type="NCBI Taxonomy" id="515618"/>
    <lineage>
        <taxon>Bacteria</taxon>
        <taxon>Pseudomonadati</taxon>
        <taxon>Pseudomonadota</taxon>
        <taxon>Gammaproteobacteria</taxon>
        <taxon>Enterobacterales</taxon>
        <taxon>Enterobacteriaceae</taxon>
        <taxon>Candidatus Riesia</taxon>
    </lineage>
</organism>
<keyword evidence="12" id="KW-0407">Ion channel</keyword>
<name>D4G8W3_RIEPU</name>
<keyword evidence="14" id="KW-0479">Metal-binding</keyword>
<dbReference type="InterPro" id="IPR004772">
    <property type="entry name" value="TrkH"/>
</dbReference>
<evidence type="ECO:0000313" key="16">
    <source>
        <dbReference type="EMBL" id="ADD79635.1"/>
    </source>
</evidence>
<keyword evidence="4 13" id="KW-1003">Cell membrane</keyword>
<dbReference type="KEGG" id="rip:RIEPE_0539"/>
<feature type="binding site" evidence="14">
    <location>
        <position position="111"/>
    </location>
    <ligand>
        <name>K(+)</name>
        <dbReference type="ChEBI" id="CHEBI:29103"/>
    </ligand>
</feature>
<comment type="subcellular location">
    <subcellularLocation>
        <location evidence="1 13">Cell inner membrane</location>
        <topology evidence="1 13">Multi-pass membrane protein</topology>
    </subcellularLocation>
</comment>
<dbReference type="NCBIfam" id="TIGR00933">
    <property type="entry name" value="2a38"/>
    <property type="match status" value="1"/>
</dbReference>
<evidence type="ECO:0000256" key="6">
    <source>
        <dbReference type="ARBA" id="ARBA00022538"/>
    </source>
</evidence>
<feature type="transmembrane region" description="Helical" evidence="15">
    <location>
        <begin position="242"/>
        <end position="261"/>
    </location>
</feature>
<keyword evidence="6 13" id="KW-0633">Potassium transport</keyword>
<feature type="binding site" evidence="14">
    <location>
        <position position="222"/>
    </location>
    <ligand>
        <name>K(+)</name>
        <dbReference type="ChEBI" id="CHEBI:29103"/>
    </ligand>
</feature>
<feature type="binding site" evidence="14">
    <location>
        <position position="221"/>
    </location>
    <ligand>
        <name>K(+)</name>
        <dbReference type="ChEBI" id="CHEBI:29103"/>
    </ligand>
</feature>
<feature type="transmembrane region" description="Helical" evidence="15">
    <location>
        <begin position="183"/>
        <end position="204"/>
    </location>
</feature>
<accession>D4G8W3</accession>
<keyword evidence="3 13" id="KW-0813">Transport</keyword>
<feature type="binding site" evidence="14">
    <location>
        <position position="440"/>
    </location>
    <ligand>
        <name>K(+)</name>
        <dbReference type="ChEBI" id="CHEBI:29103"/>
    </ligand>
</feature>
<dbReference type="PIRSF" id="PIRSF006247">
    <property type="entry name" value="TrkH"/>
    <property type="match status" value="1"/>
</dbReference>
<evidence type="ECO:0000256" key="14">
    <source>
        <dbReference type="PIRSR" id="PIRSR006247-1"/>
    </source>
</evidence>
<evidence type="ECO:0000256" key="10">
    <source>
        <dbReference type="ARBA" id="ARBA00023065"/>
    </source>
</evidence>
<dbReference type="PANTHER" id="PTHR32024:SF2">
    <property type="entry name" value="TRK SYSTEM POTASSIUM UPTAKE PROTEIN TRKG-RELATED"/>
    <property type="match status" value="1"/>
</dbReference>
<keyword evidence="8 13" id="KW-0630">Potassium</keyword>
<dbReference type="PANTHER" id="PTHR32024">
    <property type="entry name" value="TRK SYSTEM POTASSIUM UPTAKE PROTEIN TRKG-RELATED"/>
    <property type="match status" value="1"/>
</dbReference>
<evidence type="ECO:0000256" key="2">
    <source>
        <dbReference type="ARBA" id="ARBA00009137"/>
    </source>
</evidence>